<dbReference type="Proteomes" id="UP001152795">
    <property type="component" value="Unassembled WGS sequence"/>
</dbReference>
<protein>
    <submittedName>
        <fullName evidence="1">Uncharacterized protein</fullName>
    </submittedName>
</protein>
<evidence type="ECO:0000313" key="1">
    <source>
        <dbReference type="EMBL" id="CAB4038943.1"/>
    </source>
</evidence>
<sequence>PTTNASLVNAALSDHKTWNSTKVPECEKVCNTAQRIGLKFNLDLNTLIPVLTDVIKIEIKKNLQQTMYNTLGEKLENNIHGINFKQNSITTTIQGSSMAEIYGKLDKINDAIASRTFSIDIPENGGRKTIIPKQLFVLVHFVSPPFT</sequence>
<dbReference type="EMBL" id="CACRXK020024771">
    <property type="protein sequence ID" value="CAB4038943.1"/>
    <property type="molecule type" value="Genomic_DNA"/>
</dbReference>
<reference evidence="1" key="1">
    <citation type="submission" date="2020-04" db="EMBL/GenBank/DDBJ databases">
        <authorList>
            <person name="Alioto T."/>
            <person name="Alioto T."/>
            <person name="Gomez Garrido J."/>
        </authorList>
    </citation>
    <scope>NUCLEOTIDE SEQUENCE</scope>
    <source>
        <strain evidence="1">A484AB</strain>
    </source>
</reference>
<accession>A0A6S7LMA9</accession>
<proteinExistence type="predicted"/>
<gene>
    <name evidence="1" type="ORF">PACLA_8A015938</name>
</gene>
<organism evidence="1 2">
    <name type="scientific">Paramuricea clavata</name>
    <name type="common">Red gorgonian</name>
    <name type="synonym">Violescent sea-whip</name>
    <dbReference type="NCBI Taxonomy" id="317549"/>
    <lineage>
        <taxon>Eukaryota</taxon>
        <taxon>Metazoa</taxon>
        <taxon>Cnidaria</taxon>
        <taxon>Anthozoa</taxon>
        <taxon>Octocorallia</taxon>
        <taxon>Malacalcyonacea</taxon>
        <taxon>Plexauridae</taxon>
        <taxon>Paramuricea</taxon>
    </lineage>
</organism>
<feature type="non-terminal residue" evidence="1">
    <location>
        <position position="1"/>
    </location>
</feature>
<comment type="caution">
    <text evidence="1">The sequence shown here is derived from an EMBL/GenBank/DDBJ whole genome shotgun (WGS) entry which is preliminary data.</text>
</comment>
<keyword evidence="2" id="KW-1185">Reference proteome</keyword>
<evidence type="ECO:0000313" key="2">
    <source>
        <dbReference type="Proteomes" id="UP001152795"/>
    </source>
</evidence>
<name>A0A6S7LMA9_PARCT</name>
<dbReference type="AlphaFoldDB" id="A0A6S7LMA9"/>